<organism evidence="1 2">
    <name type="scientific">Leptospira interrogans serovar Bataviae</name>
    <dbReference type="NCBI Taxonomy" id="312175"/>
    <lineage>
        <taxon>Bacteria</taxon>
        <taxon>Pseudomonadati</taxon>
        <taxon>Spirochaetota</taxon>
        <taxon>Spirochaetia</taxon>
        <taxon>Leptospirales</taxon>
        <taxon>Leptospiraceae</taxon>
        <taxon>Leptospira</taxon>
    </lineage>
</organism>
<gene>
    <name evidence="1" type="ORF">Lepto1489_22060</name>
</gene>
<sequence>MTSDQSLTKSIIVSGIESLTDEELRLASEIDLGYKTFSESMREACDNAYGHRIMFFQGKRKKKDKYFTYHFHFLLTERFGQKYAICLDTDDAIPLTQKNPTDEEMKAVAFMAMDAFIERAKALEKTKQYIKPEYYFTRSHDELWKKFNTIKENGFVSYVEESMKGDGEEIEVSNVSSEAELKFESVL</sequence>
<evidence type="ECO:0000313" key="1">
    <source>
        <dbReference type="EMBL" id="QOI53050.1"/>
    </source>
</evidence>
<geneLocation type="plasmid" evidence="1 2">
    <name>p1</name>
</geneLocation>
<accession>A0AAP9WNN4</accession>
<reference evidence="1" key="1">
    <citation type="submission" date="2019-09" db="EMBL/GenBank/DDBJ databases">
        <title>Comparative Genomics of Leptospira interrogans Reveals Genome Plasticity - A Common Adaptive Strategy for Survival in Various Hosts.</title>
        <authorList>
            <person name="Ramli S.R."/>
            <person name="Bunk B."/>
            <person name="Goris M."/>
            <person name="Bhuju S."/>
            <person name="Jarek M."/>
            <person name="Sproer C."/>
            <person name="Mustakim S."/>
            <person name="Strommenger B."/>
            <person name="Pessler F."/>
        </authorList>
    </citation>
    <scope>NUCLEOTIDE SEQUENCE</scope>
    <source>
        <strain evidence="1">1489</strain>
        <plasmid evidence="1">p1</plasmid>
    </source>
</reference>
<dbReference type="EMBL" id="CP043895">
    <property type="protein sequence ID" value="QOI53050.1"/>
    <property type="molecule type" value="Genomic_DNA"/>
</dbReference>
<proteinExistence type="predicted"/>
<dbReference type="RefSeq" id="WP_000199922.1">
    <property type="nucleotide sequence ID" value="NZ_CP043895.1"/>
</dbReference>
<name>A0AAP9WNN4_LEPIR</name>
<dbReference type="Proteomes" id="UP000663255">
    <property type="component" value="Plasmid p1"/>
</dbReference>
<dbReference type="AlphaFoldDB" id="A0AAP9WNN4"/>
<keyword evidence="1" id="KW-0614">Plasmid</keyword>
<evidence type="ECO:0000313" key="2">
    <source>
        <dbReference type="Proteomes" id="UP000663255"/>
    </source>
</evidence>
<protein>
    <submittedName>
        <fullName evidence="1">Uncharacterized protein</fullName>
    </submittedName>
</protein>